<dbReference type="PANTHER" id="PTHR24228">
    <property type="entry name" value="B2 BRADYKININ RECEPTOR/ANGIOTENSIN II RECEPTOR"/>
    <property type="match status" value="1"/>
</dbReference>
<dbReference type="GO" id="GO:0005886">
    <property type="term" value="C:plasma membrane"/>
    <property type="evidence" value="ECO:0007669"/>
    <property type="project" value="UniProtKB-SubCell"/>
</dbReference>
<keyword evidence="12" id="KW-1185">Reference proteome</keyword>
<feature type="transmembrane region" description="Helical" evidence="9">
    <location>
        <begin position="96"/>
        <end position="114"/>
    </location>
</feature>
<evidence type="ECO:0000256" key="3">
    <source>
        <dbReference type="ARBA" id="ARBA00022692"/>
    </source>
</evidence>
<evidence type="ECO:0000313" key="12">
    <source>
        <dbReference type="Proteomes" id="UP000070444"/>
    </source>
</evidence>
<evidence type="ECO:0000256" key="2">
    <source>
        <dbReference type="ARBA" id="ARBA00022475"/>
    </source>
</evidence>
<keyword evidence="6 9" id="KW-0472">Membrane</keyword>
<dbReference type="PROSITE" id="PS50262">
    <property type="entry name" value="G_PROTEIN_RECEP_F1_2"/>
    <property type="match status" value="1"/>
</dbReference>
<dbReference type="OrthoDB" id="10021141at2759"/>
<feature type="transmembrane region" description="Helical" evidence="9">
    <location>
        <begin position="126"/>
        <end position="148"/>
    </location>
</feature>
<feature type="transmembrane region" description="Helical" evidence="9">
    <location>
        <begin position="177"/>
        <end position="201"/>
    </location>
</feature>
<keyword evidence="8" id="KW-0807">Transducer</keyword>
<feature type="transmembrane region" description="Helical" evidence="9">
    <location>
        <begin position="20"/>
        <end position="45"/>
    </location>
</feature>
<reference evidence="11 12" key="1">
    <citation type="journal article" date="2015" name="Genome Biol. Evol.">
        <title>Phylogenomic analyses indicate that early fungi evolved digesting cell walls of algal ancestors of land plants.</title>
        <authorList>
            <person name="Chang Y."/>
            <person name="Wang S."/>
            <person name="Sekimoto S."/>
            <person name="Aerts A.L."/>
            <person name="Choi C."/>
            <person name="Clum A."/>
            <person name="LaButti K.M."/>
            <person name="Lindquist E.A."/>
            <person name="Yee Ngan C."/>
            <person name="Ohm R.A."/>
            <person name="Salamov A.A."/>
            <person name="Grigoriev I.V."/>
            <person name="Spatafora J.W."/>
            <person name="Berbee M.L."/>
        </authorList>
    </citation>
    <scope>NUCLEOTIDE SEQUENCE [LARGE SCALE GENOMIC DNA]</scope>
    <source>
        <strain evidence="11 12">NRRL 28638</strain>
    </source>
</reference>
<sequence>MSLKDIKIYKARGLLYRINSYIFIIEGSIGVIFSLLVLHSSLRVFKKCRSPHLKISFAILILDFILCLVMIVMGISANVNGKYLATHTWFCGFVDIFYIGSTYISIWYVALMSLERGLLIIHKISFPLWLWIAIMISEVMIFLVLNIFSISFNQMGLAELAIYCISTPDRPTGYITIIWYFAMMCINLLIVTYSYTGIAIMQRRRAWKDIRELNMDKNDTLRRANSIIKKVLFLLFLFLACNMLEIINTVIELSTSKARSAAADFASIMMLNCNPIINCIILIQFHESIKISLIETYPILAKIFWKRSHQAQINSVLNNTSHN</sequence>
<accession>A0A137NPL5</accession>
<dbReference type="Pfam" id="PF00001">
    <property type="entry name" value="7tm_1"/>
    <property type="match status" value="1"/>
</dbReference>
<protein>
    <recommendedName>
        <fullName evidence="10">G-protein coupled receptors family 1 profile domain-containing protein</fullName>
    </recommendedName>
</protein>
<dbReference type="SUPFAM" id="SSF81321">
    <property type="entry name" value="Family A G protein-coupled receptor-like"/>
    <property type="match status" value="1"/>
</dbReference>
<gene>
    <name evidence="11" type="ORF">CONCODRAFT_14125</name>
</gene>
<name>A0A137NPL5_CONC2</name>
<dbReference type="InterPro" id="IPR000276">
    <property type="entry name" value="GPCR_Rhodpsn"/>
</dbReference>
<evidence type="ECO:0000256" key="5">
    <source>
        <dbReference type="ARBA" id="ARBA00023040"/>
    </source>
</evidence>
<keyword evidence="7" id="KW-0675">Receptor</keyword>
<dbReference type="AlphaFoldDB" id="A0A137NPL5"/>
<feature type="transmembrane region" description="Helical" evidence="9">
    <location>
        <begin position="263"/>
        <end position="283"/>
    </location>
</feature>
<keyword evidence="2" id="KW-1003">Cell membrane</keyword>
<feature type="domain" description="G-protein coupled receptors family 1 profile" evidence="10">
    <location>
        <begin position="30"/>
        <end position="282"/>
    </location>
</feature>
<dbReference type="EMBL" id="KQ965280">
    <property type="protein sequence ID" value="KXN64679.1"/>
    <property type="molecule type" value="Genomic_DNA"/>
</dbReference>
<evidence type="ECO:0000256" key="9">
    <source>
        <dbReference type="SAM" id="Phobius"/>
    </source>
</evidence>
<dbReference type="Gene3D" id="1.20.1070.10">
    <property type="entry name" value="Rhodopsin 7-helix transmembrane proteins"/>
    <property type="match status" value="1"/>
</dbReference>
<comment type="subcellular location">
    <subcellularLocation>
        <location evidence="1">Cell membrane</location>
        <topology evidence="1">Multi-pass membrane protein</topology>
    </subcellularLocation>
</comment>
<feature type="transmembrane region" description="Helical" evidence="9">
    <location>
        <begin position="231"/>
        <end position="251"/>
    </location>
</feature>
<dbReference type="GO" id="GO:0004930">
    <property type="term" value="F:G protein-coupled receptor activity"/>
    <property type="evidence" value="ECO:0007669"/>
    <property type="project" value="UniProtKB-KW"/>
</dbReference>
<organism evidence="11 12">
    <name type="scientific">Conidiobolus coronatus (strain ATCC 28846 / CBS 209.66 / NRRL 28638)</name>
    <name type="common">Delacroixia coronata</name>
    <dbReference type="NCBI Taxonomy" id="796925"/>
    <lineage>
        <taxon>Eukaryota</taxon>
        <taxon>Fungi</taxon>
        <taxon>Fungi incertae sedis</taxon>
        <taxon>Zoopagomycota</taxon>
        <taxon>Entomophthoromycotina</taxon>
        <taxon>Entomophthoromycetes</taxon>
        <taxon>Entomophthorales</taxon>
        <taxon>Ancylistaceae</taxon>
        <taxon>Conidiobolus</taxon>
    </lineage>
</organism>
<evidence type="ECO:0000256" key="1">
    <source>
        <dbReference type="ARBA" id="ARBA00004651"/>
    </source>
</evidence>
<dbReference type="InterPro" id="IPR017452">
    <property type="entry name" value="GPCR_Rhodpsn_7TM"/>
</dbReference>
<evidence type="ECO:0000256" key="4">
    <source>
        <dbReference type="ARBA" id="ARBA00022989"/>
    </source>
</evidence>
<dbReference type="CDD" id="cd00637">
    <property type="entry name" value="7tm_classA_rhodopsin-like"/>
    <property type="match status" value="1"/>
</dbReference>
<dbReference type="Proteomes" id="UP000070444">
    <property type="component" value="Unassembled WGS sequence"/>
</dbReference>
<evidence type="ECO:0000313" key="11">
    <source>
        <dbReference type="EMBL" id="KXN64679.1"/>
    </source>
</evidence>
<keyword evidence="4 9" id="KW-1133">Transmembrane helix</keyword>
<dbReference type="PANTHER" id="PTHR24228:SF59">
    <property type="entry name" value="NEUROPEPTIDE RECEPTOR 15"/>
    <property type="match status" value="1"/>
</dbReference>
<evidence type="ECO:0000256" key="6">
    <source>
        <dbReference type="ARBA" id="ARBA00023136"/>
    </source>
</evidence>
<proteinExistence type="predicted"/>
<evidence type="ECO:0000256" key="8">
    <source>
        <dbReference type="ARBA" id="ARBA00023224"/>
    </source>
</evidence>
<evidence type="ECO:0000256" key="7">
    <source>
        <dbReference type="ARBA" id="ARBA00023170"/>
    </source>
</evidence>
<keyword evidence="5" id="KW-0297">G-protein coupled receptor</keyword>
<keyword evidence="3 9" id="KW-0812">Transmembrane</keyword>
<feature type="transmembrane region" description="Helical" evidence="9">
    <location>
        <begin position="57"/>
        <end position="76"/>
    </location>
</feature>
<evidence type="ECO:0000259" key="10">
    <source>
        <dbReference type="PROSITE" id="PS50262"/>
    </source>
</evidence>